<sequence length="311" mass="32931">MSVSAFFNSTKRAAFRRVMAASIAFAALVGTAACGSTAGDASSSSQSDEKISVIASINQWGSVARDLGGDKVSVTSIMTNTNVEAHDYEPTSSDVAKFTSAKVVVVNGADYDPWASKAASSTDATLVNAAEAGGKKSGDNPHVWFSASVRTAAADAITKAYEKALPSQKSYFADLNTQWKAKEQKLEATIKQSSSTLKGVDYAATESVAWYLADDLGMNDITPSGYAQASANESEPSPADIKDYQEALAGGKIKLLVFNEQEADSVTNQITSAAKKNNVPIVNLTEQMPKQYTDLLDWMNALVSDFAKSIK</sequence>
<dbReference type="OrthoDB" id="5296019at2"/>
<dbReference type="RefSeq" id="WP_081884290.1">
    <property type="nucleotide sequence ID" value="NZ_BAABVZ010000003.1"/>
</dbReference>
<feature type="chain" id="PRO_5001819489" evidence="5">
    <location>
        <begin position="27"/>
        <end position="311"/>
    </location>
</feature>
<keyword evidence="3" id="KW-0479">Metal-binding</keyword>
<dbReference type="InterPro" id="IPR006127">
    <property type="entry name" value="ZnuA-like"/>
</dbReference>
<evidence type="ECO:0000313" key="6">
    <source>
        <dbReference type="EMBL" id="KFI82396.1"/>
    </source>
</evidence>
<name>A0A087CGJ6_9BIFI</name>
<evidence type="ECO:0000256" key="3">
    <source>
        <dbReference type="ARBA" id="ARBA00022723"/>
    </source>
</evidence>
<dbReference type="EMBL" id="JGZI01000009">
    <property type="protein sequence ID" value="KFI82396.1"/>
    <property type="molecule type" value="Genomic_DNA"/>
</dbReference>
<dbReference type="SUPFAM" id="SSF53807">
    <property type="entry name" value="Helical backbone' metal receptor"/>
    <property type="match status" value="1"/>
</dbReference>
<dbReference type="PANTHER" id="PTHR42953:SF1">
    <property type="entry name" value="METAL-BINDING PROTEIN HI_0362-RELATED"/>
    <property type="match status" value="1"/>
</dbReference>
<dbReference type="GO" id="GO:0030313">
    <property type="term" value="C:cell envelope"/>
    <property type="evidence" value="ECO:0007669"/>
    <property type="project" value="UniProtKB-SubCell"/>
</dbReference>
<evidence type="ECO:0000256" key="5">
    <source>
        <dbReference type="SAM" id="SignalP"/>
    </source>
</evidence>
<protein>
    <submittedName>
        <fullName evidence="6">Periplasmic solute binding protein</fullName>
    </submittedName>
</protein>
<dbReference type="PANTHER" id="PTHR42953">
    <property type="entry name" value="HIGH-AFFINITY ZINC UPTAKE SYSTEM PROTEIN ZNUA-RELATED"/>
    <property type="match status" value="1"/>
</dbReference>
<keyword evidence="4 5" id="KW-0732">Signal</keyword>
<dbReference type="STRING" id="218140.BPSY_1247"/>
<reference evidence="6 7" key="1">
    <citation type="submission" date="2014-03" db="EMBL/GenBank/DDBJ databases">
        <title>Genomics of Bifidobacteria.</title>
        <authorList>
            <person name="Ventura M."/>
            <person name="Milani C."/>
            <person name="Lugli G.A."/>
        </authorList>
    </citation>
    <scope>NUCLEOTIDE SEQUENCE [LARGE SCALE GENOMIC DNA]</scope>
    <source>
        <strain evidence="6 7">LMG 21775</strain>
    </source>
</reference>
<organism evidence="6 7">
    <name type="scientific">Bifidobacterium psychraerophilum</name>
    <dbReference type="NCBI Taxonomy" id="218140"/>
    <lineage>
        <taxon>Bacteria</taxon>
        <taxon>Bacillati</taxon>
        <taxon>Actinomycetota</taxon>
        <taxon>Actinomycetes</taxon>
        <taxon>Bifidobacteriales</taxon>
        <taxon>Bifidobacteriaceae</taxon>
        <taxon>Bifidobacterium</taxon>
    </lineage>
</organism>
<dbReference type="AlphaFoldDB" id="A0A087CGJ6"/>
<dbReference type="GO" id="GO:0030001">
    <property type="term" value="P:metal ion transport"/>
    <property type="evidence" value="ECO:0007669"/>
    <property type="project" value="InterPro"/>
</dbReference>
<keyword evidence="7" id="KW-1185">Reference proteome</keyword>
<dbReference type="eggNOG" id="COG0803">
    <property type="taxonomic scope" value="Bacteria"/>
</dbReference>
<gene>
    <name evidence="6" type="ORF">BPSY_1247</name>
</gene>
<comment type="subcellular location">
    <subcellularLocation>
        <location evidence="1">Cell envelope</location>
    </subcellularLocation>
</comment>
<proteinExistence type="predicted"/>
<dbReference type="GO" id="GO:0046872">
    <property type="term" value="F:metal ion binding"/>
    <property type="evidence" value="ECO:0007669"/>
    <property type="project" value="UniProtKB-KW"/>
</dbReference>
<dbReference type="Pfam" id="PF01297">
    <property type="entry name" value="ZnuA"/>
    <property type="match status" value="1"/>
</dbReference>
<evidence type="ECO:0000313" key="7">
    <source>
        <dbReference type="Proteomes" id="UP000029050"/>
    </source>
</evidence>
<evidence type="ECO:0000256" key="2">
    <source>
        <dbReference type="ARBA" id="ARBA00022448"/>
    </source>
</evidence>
<dbReference type="Proteomes" id="UP000029050">
    <property type="component" value="Unassembled WGS sequence"/>
</dbReference>
<dbReference type="InterPro" id="IPR050492">
    <property type="entry name" value="Bact_metal-bind_prot9"/>
</dbReference>
<evidence type="ECO:0000256" key="4">
    <source>
        <dbReference type="ARBA" id="ARBA00022729"/>
    </source>
</evidence>
<keyword evidence="2" id="KW-0813">Transport</keyword>
<accession>A0A087CGJ6</accession>
<dbReference type="Gene3D" id="3.40.50.1980">
    <property type="entry name" value="Nitrogenase molybdenum iron protein domain"/>
    <property type="match status" value="2"/>
</dbReference>
<feature type="signal peptide" evidence="5">
    <location>
        <begin position="1"/>
        <end position="26"/>
    </location>
</feature>
<comment type="caution">
    <text evidence="6">The sequence shown here is derived from an EMBL/GenBank/DDBJ whole genome shotgun (WGS) entry which is preliminary data.</text>
</comment>
<evidence type="ECO:0000256" key="1">
    <source>
        <dbReference type="ARBA" id="ARBA00004196"/>
    </source>
</evidence>